<dbReference type="RefSeq" id="WP_248861252.1">
    <property type="nucleotide sequence ID" value="NZ_CP086322.1"/>
</dbReference>
<dbReference type="PANTHER" id="PTHR47396:SF1">
    <property type="entry name" value="ATP-DEPENDENT HELICASE IRC3-RELATED"/>
    <property type="match status" value="1"/>
</dbReference>
<accession>A0ABY4MIC9</accession>
<evidence type="ECO:0000313" key="5">
    <source>
        <dbReference type="Proteomes" id="UP000830115"/>
    </source>
</evidence>
<reference evidence="4" key="1">
    <citation type="submission" date="2021-10" db="EMBL/GenBank/DDBJ databases">
        <title>Streptomyces nigrumlapis sp.nov.,an antimicrobial producing actinobacterium isolated from Black Gobi rocks.</title>
        <authorList>
            <person name="Wen Y."/>
            <person name="Zhang W."/>
            <person name="Liu X.G."/>
        </authorList>
    </citation>
    <scope>NUCLEOTIDE SEQUENCE</scope>
    <source>
        <strain evidence="4">ST13-2-2</strain>
    </source>
</reference>
<organism evidence="4 5">
    <name type="scientific">Streptomyces halobius</name>
    <dbReference type="NCBI Taxonomy" id="2879846"/>
    <lineage>
        <taxon>Bacteria</taxon>
        <taxon>Bacillati</taxon>
        <taxon>Actinomycetota</taxon>
        <taxon>Actinomycetes</taxon>
        <taxon>Kitasatosporales</taxon>
        <taxon>Streptomycetaceae</taxon>
        <taxon>Streptomyces</taxon>
    </lineage>
</organism>
<dbReference type="Proteomes" id="UP000830115">
    <property type="component" value="Chromosome"/>
</dbReference>
<dbReference type="Gene3D" id="3.40.50.300">
    <property type="entry name" value="P-loop containing nucleotide triphosphate hydrolases"/>
    <property type="match status" value="1"/>
</dbReference>
<keyword evidence="4" id="KW-0547">Nucleotide-binding</keyword>
<sequence>MLGTASEDQLTEDQEDPFVTPLRGHQAIAVRNAVSAFLDHYARASVVMATGTGKTHVALHVAHRIAPHGNVISSPPTSNCSTRPHKSGIARAAGGCT</sequence>
<evidence type="ECO:0000256" key="1">
    <source>
        <dbReference type="SAM" id="MobiDB-lite"/>
    </source>
</evidence>
<dbReference type="InterPro" id="IPR027417">
    <property type="entry name" value="P-loop_NTPase"/>
</dbReference>
<dbReference type="EMBL" id="CP086322">
    <property type="protein sequence ID" value="UQA90511.1"/>
    <property type="molecule type" value="Genomic_DNA"/>
</dbReference>
<evidence type="ECO:0000313" key="3">
    <source>
        <dbReference type="EMBL" id="UQA90511.1"/>
    </source>
</evidence>
<proteinExistence type="predicted"/>
<dbReference type="GO" id="GO:0004386">
    <property type="term" value="F:helicase activity"/>
    <property type="evidence" value="ECO:0007669"/>
    <property type="project" value="UniProtKB-KW"/>
</dbReference>
<evidence type="ECO:0000313" key="4">
    <source>
        <dbReference type="EMBL" id="UQA97565.1"/>
    </source>
</evidence>
<feature type="compositionally biased region" description="Polar residues" evidence="1">
    <location>
        <begin position="71"/>
        <end position="82"/>
    </location>
</feature>
<keyword evidence="4" id="KW-0347">Helicase</keyword>
<name>A0ABY4MIC9_9ACTN</name>
<dbReference type="PANTHER" id="PTHR47396">
    <property type="entry name" value="TYPE I RESTRICTION ENZYME ECOKI R PROTEIN"/>
    <property type="match status" value="1"/>
</dbReference>
<feature type="region of interest" description="Disordered" evidence="1">
    <location>
        <begin position="69"/>
        <end position="97"/>
    </location>
</feature>
<dbReference type="SUPFAM" id="SSF52540">
    <property type="entry name" value="P-loop containing nucleoside triphosphate hydrolases"/>
    <property type="match status" value="1"/>
</dbReference>
<dbReference type="EMBL" id="CP086322">
    <property type="protein sequence ID" value="UQA97565.1"/>
    <property type="molecule type" value="Genomic_DNA"/>
</dbReference>
<keyword evidence="4" id="KW-0378">Hydrolase</keyword>
<dbReference type="InterPro" id="IPR050742">
    <property type="entry name" value="Helicase_Restrict-Modif_Enz"/>
</dbReference>
<keyword evidence="4" id="KW-0067">ATP-binding</keyword>
<dbReference type="InterPro" id="IPR006935">
    <property type="entry name" value="Helicase/UvrB_N"/>
</dbReference>
<protein>
    <submittedName>
        <fullName evidence="4">DEAD/DEAH box helicase family protein</fullName>
    </submittedName>
</protein>
<evidence type="ECO:0000259" key="2">
    <source>
        <dbReference type="Pfam" id="PF04851"/>
    </source>
</evidence>
<gene>
    <name evidence="3" type="ORF">K9S39_00045</name>
    <name evidence="4" type="ORF">K9S39_42005</name>
</gene>
<feature type="domain" description="Helicase/UvrB N-terminal" evidence="2">
    <location>
        <begin position="22"/>
        <end position="69"/>
    </location>
</feature>
<dbReference type="Pfam" id="PF04851">
    <property type="entry name" value="ResIII"/>
    <property type="match status" value="1"/>
</dbReference>
<keyword evidence="5" id="KW-1185">Reference proteome</keyword>